<dbReference type="SUPFAM" id="SSF53383">
    <property type="entry name" value="PLP-dependent transferases"/>
    <property type="match status" value="1"/>
</dbReference>
<evidence type="ECO:0000313" key="7">
    <source>
        <dbReference type="Proteomes" id="UP000215027"/>
    </source>
</evidence>
<protein>
    <submittedName>
        <fullName evidence="6">Pleiotropic regulatory protein</fullName>
    </submittedName>
</protein>
<keyword evidence="1 4" id="KW-0663">Pyridoxal phosphate</keyword>
<dbReference type="KEGG" id="pbf:CFX0092_A1534"/>
<evidence type="ECO:0000256" key="4">
    <source>
        <dbReference type="PIRSR" id="PIRSR000390-2"/>
    </source>
</evidence>
<dbReference type="PANTHER" id="PTHR30244">
    <property type="entry name" value="TRANSAMINASE"/>
    <property type="match status" value="1"/>
</dbReference>
<reference evidence="6" key="1">
    <citation type="submission" date="2016-01" db="EMBL/GenBank/DDBJ databases">
        <authorList>
            <person name="Mcilroy J.S."/>
            <person name="Karst M S."/>
            <person name="Albertsen M."/>
        </authorList>
    </citation>
    <scope>NUCLEOTIDE SEQUENCE</scope>
    <source>
        <strain evidence="6">Cfx-K</strain>
    </source>
</reference>
<feature type="active site" description="Proton acceptor" evidence="3">
    <location>
        <position position="186"/>
    </location>
</feature>
<evidence type="ECO:0000256" key="1">
    <source>
        <dbReference type="ARBA" id="ARBA00022898"/>
    </source>
</evidence>
<dbReference type="AlphaFoldDB" id="A0A160T1P0"/>
<gene>
    <name evidence="6" type="primary">degT</name>
    <name evidence="6" type="ORF">CFX0092_A1534</name>
</gene>
<evidence type="ECO:0000256" key="2">
    <source>
        <dbReference type="ARBA" id="ARBA00037999"/>
    </source>
</evidence>
<evidence type="ECO:0000313" key="6">
    <source>
        <dbReference type="EMBL" id="CUS03412.2"/>
    </source>
</evidence>
<dbReference type="FunFam" id="3.40.640.10:FF:000089">
    <property type="entry name" value="Aminotransferase, DegT/DnrJ/EryC1/StrS family"/>
    <property type="match status" value="1"/>
</dbReference>
<dbReference type="GO" id="GO:0008483">
    <property type="term" value="F:transaminase activity"/>
    <property type="evidence" value="ECO:0007669"/>
    <property type="project" value="TreeGrafter"/>
</dbReference>
<dbReference type="Pfam" id="PF01041">
    <property type="entry name" value="DegT_DnrJ_EryC1"/>
    <property type="match status" value="1"/>
</dbReference>
<dbReference type="Proteomes" id="UP000215027">
    <property type="component" value="Chromosome I"/>
</dbReference>
<dbReference type="Gene3D" id="3.90.1150.10">
    <property type="entry name" value="Aspartate Aminotransferase, domain 1"/>
    <property type="match status" value="1"/>
</dbReference>
<accession>A0A160T1P0</accession>
<dbReference type="InterPro" id="IPR015424">
    <property type="entry name" value="PyrdxlP-dep_Trfase"/>
</dbReference>
<sequence>MEIPFVDLRSQYRQIQQEVDPAVLAVMQRGDFILGGAVTEFEREFAAYCGVAHCVGVDSGYSALELIVRAYDIGPGDEVITAANTFIATTLAISNAGATPVLVDCDPLTYNIDATQIEAAITPRTKAIMPVHLYGQMADMDAIRAIARKHNLLVFEDAAQASGARYKGRMAGSLGDAAGFSFYPGKNLGAYGDGGAVTTNDPAIAEKIRLLRNIGQKVKYYHEVKGFNNRLDTIQAAVLRVKLPHLNDWNAGRRRAAATYAALLADLPLVTPTTADYAEHIFHLYVIRMADRDALMEELKGKGIASGLHYPIPIHLQPAYAELGYRRGDFPVTEAYAEEIVSLPIFPELDDEKVAYVAEAVRAFVLARAAEKMPEAVAAD</sequence>
<feature type="modified residue" description="N6-(pyridoxal phosphate)lysine" evidence="4">
    <location>
        <position position="186"/>
    </location>
</feature>
<keyword evidence="7" id="KW-1185">Reference proteome</keyword>
<dbReference type="PIRSF" id="PIRSF000390">
    <property type="entry name" value="PLP_StrS"/>
    <property type="match status" value="1"/>
</dbReference>
<dbReference type="GO" id="GO:0000271">
    <property type="term" value="P:polysaccharide biosynthetic process"/>
    <property type="evidence" value="ECO:0007669"/>
    <property type="project" value="TreeGrafter"/>
</dbReference>
<dbReference type="InterPro" id="IPR000653">
    <property type="entry name" value="DegT/StrS_aminotransferase"/>
</dbReference>
<dbReference type="RefSeq" id="WP_095042910.1">
    <property type="nucleotide sequence ID" value="NZ_LN890655.1"/>
</dbReference>
<dbReference type="GO" id="GO:0030170">
    <property type="term" value="F:pyridoxal phosphate binding"/>
    <property type="evidence" value="ECO:0007669"/>
    <property type="project" value="UniProtKB-ARBA"/>
</dbReference>
<dbReference type="PANTHER" id="PTHR30244:SF36">
    <property type="entry name" value="3-OXO-GLUCOSE-6-PHOSPHATE:GLUTAMATE AMINOTRANSFERASE"/>
    <property type="match status" value="1"/>
</dbReference>
<evidence type="ECO:0000256" key="3">
    <source>
        <dbReference type="PIRSR" id="PIRSR000390-1"/>
    </source>
</evidence>
<name>A0A160T1P0_9CHLR</name>
<evidence type="ECO:0000256" key="5">
    <source>
        <dbReference type="RuleBase" id="RU004508"/>
    </source>
</evidence>
<comment type="similarity">
    <text evidence="2 5">Belongs to the DegT/DnrJ/EryC1 family.</text>
</comment>
<dbReference type="Gene3D" id="3.40.640.10">
    <property type="entry name" value="Type I PLP-dependent aspartate aminotransferase-like (Major domain)"/>
    <property type="match status" value="1"/>
</dbReference>
<dbReference type="CDD" id="cd00616">
    <property type="entry name" value="AHBA_syn"/>
    <property type="match status" value="1"/>
</dbReference>
<organism evidence="6 7">
    <name type="scientific">Candidatus Promineifilum breve</name>
    <dbReference type="NCBI Taxonomy" id="1806508"/>
    <lineage>
        <taxon>Bacteria</taxon>
        <taxon>Bacillati</taxon>
        <taxon>Chloroflexota</taxon>
        <taxon>Ardenticatenia</taxon>
        <taxon>Candidatus Promineifilales</taxon>
        <taxon>Candidatus Promineifilaceae</taxon>
        <taxon>Candidatus Promineifilum</taxon>
    </lineage>
</organism>
<dbReference type="InterPro" id="IPR015421">
    <property type="entry name" value="PyrdxlP-dep_Trfase_major"/>
</dbReference>
<dbReference type="OrthoDB" id="9810913at2"/>
<proteinExistence type="inferred from homology"/>
<dbReference type="EMBL" id="LN890655">
    <property type="protein sequence ID" value="CUS03412.2"/>
    <property type="molecule type" value="Genomic_DNA"/>
</dbReference>
<dbReference type="InterPro" id="IPR015422">
    <property type="entry name" value="PyrdxlP-dep_Trfase_small"/>
</dbReference>